<accession>A0ABV9KH17</accession>
<keyword evidence="2" id="KW-1185">Reference proteome</keyword>
<sequence>MTRAWRHILVIPVTVMLIAVVSVFSAAQMAPDRTDPAFEQAALLGMSASDLCGDEEMDHHCPFCRLLPETPEVAPARIAVDFRPADGWRQLTDRFRAAQARRHAQTPRAPPSIA</sequence>
<dbReference type="Proteomes" id="UP001595973">
    <property type="component" value="Unassembled WGS sequence"/>
</dbReference>
<protein>
    <recommendedName>
        <fullName evidence="3">DUF2946 domain-containing protein</fullName>
    </recommendedName>
</protein>
<name>A0ABV9KH17_9RHOB</name>
<evidence type="ECO:0008006" key="3">
    <source>
        <dbReference type="Google" id="ProtNLM"/>
    </source>
</evidence>
<evidence type="ECO:0000313" key="2">
    <source>
        <dbReference type="Proteomes" id="UP001595973"/>
    </source>
</evidence>
<evidence type="ECO:0000313" key="1">
    <source>
        <dbReference type="EMBL" id="MFC4669249.1"/>
    </source>
</evidence>
<reference evidence="2" key="1">
    <citation type="journal article" date="2019" name="Int. J. Syst. Evol. Microbiol.">
        <title>The Global Catalogue of Microorganisms (GCM) 10K type strain sequencing project: providing services to taxonomists for standard genome sequencing and annotation.</title>
        <authorList>
            <consortium name="The Broad Institute Genomics Platform"/>
            <consortium name="The Broad Institute Genome Sequencing Center for Infectious Disease"/>
            <person name="Wu L."/>
            <person name="Ma J."/>
        </authorList>
    </citation>
    <scope>NUCLEOTIDE SEQUENCE [LARGE SCALE GENOMIC DNA]</scope>
    <source>
        <strain evidence="2">CGMCC 4.7283</strain>
    </source>
</reference>
<proteinExistence type="predicted"/>
<comment type="caution">
    <text evidence="1">The sequence shown here is derived from an EMBL/GenBank/DDBJ whole genome shotgun (WGS) entry which is preliminary data.</text>
</comment>
<organism evidence="1 2">
    <name type="scientific">Seohaeicola nanhaiensis</name>
    <dbReference type="NCBI Taxonomy" id="1387282"/>
    <lineage>
        <taxon>Bacteria</taxon>
        <taxon>Pseudomonadati</taxon>
        <taxon>Pseudomonadota</taxon>
        <taxon>Alphaproteobacteria</taxon>
        <taxon>Rhodobacterales</taxon>
        <taxon>Roseobacteraceae</taxon>
        <taxon>Seohaeicola</taxon>
    </lineage>
</organism>
<dbReference type="EMBL" id="JBHSGI010000009">
    <property type="protein sequence ID" value="MFC4669249.1"/>
    <property type="molecule type" value="Genomic_DNA"/>
</dbReference>
<gene>
    <name evidence="1" type="ORF">ACFO5X_11840</name>
</gene>
<dbReference type="RefSeq" id="WP_380717661.1">
    <property type="nucleotide sequence ID" value="NZ_JBHSGI010000009.1"/>
</dbReference>